<dbReference type="Pfam" id="PF05163">
    <property type="entry name" value="DinB"/>
    <property type="match status" value="1"/>
</dbReference>
<dbReference type="InterPro" id="IPR007837">
    <property type="entry name" value="DinB"/>
</dbReference>
<keyword evidence="2 3" id="KW-0479">Metal-binding</keyword>
<evidence type="ECO:0000313" key="4">
    <source>
        <dbReference type="EMBL" id="RYU95519.1"/>
    </source>
</evidence>
<feature type="binding site" evidence="3">
    <location>
        <position position="143"/>
    </location>
    <ligand>
        <name>a divalent metal cation</name>
        <dbReference type="ChEBI" id="CHEBI:60240"/>
    </ligand>
</feature>
<gene>
    <name evidence="4" type="ORF">EWM59_11530</name>
</gene>
<keyword evidence="5" id="KW-1185">Reference proteome</keyword>
<dbReference type="AlphaFoldDB" id="A0A4Q5M0L1"/>
<evidence type="ECO:0000256" key="1">
    <source>
        <dbReference type="ARBA" id="ARBA00008635"/>
    </source>
</evidence>
<comment type="caution">
    <text evidence="4">The sequence shown here is derived from an EMBL/GenBank/DDBJ whole genome shotgun (WGS) entry which is preliminary data.</text>
</comment>
<feature type="binding site" evidence="3">
    <location>
        <position position="147"/>
    </location>
    <ligand>
        <name>a divalent metal cation</name>
        <dbReference type="ChEBI" id="CHEBI:60240"/>
    </ligand>
</feature>
<dbReference type="GO" id="GO:0046872">
    <property type="term" value="F:metal ion binding"/>
    <property type="evidence" value="ECO:0007669"/>
    <property type="project" value="UniProtKB-KW"/>
</dbReference>
<dbReference type="Gene3D" id="1.20.120.450">
    <property type="entry name" value="dinb family like domain"/>
    <property type="match status" value="1"/>
</dbReference>
<protein>
    <submittedName>
        <fullName evidence="4">Damage-inducible protein DinB</fullName>
    </submittedName>
</protein>
<dbReference type="OrthoDB" id="9811413at2"/>
<sequence>MLQELTVTTDKHLHTQIKDYAIYNQVANKRIVNWLKTNPTDLLNVEVPSSLSSVKQTLVHIWQVELSWFACLTNTSPLLPYEQTSTASAEEIFEGLLEQSEKFADYILDLEETELKETTHVYIPHILDCNIPRFELIQLCFDHSTYHRVQITNMARHIGLTDPPITNYMYYLSRERALA</sequence>
<feature type="binding site" evidence="3">
    <location>
        <position position="60"/>
    </location>
    <ligand>
        <name>a divalent metal cation</name>
        <dbReference type="ChEBI" id="CHEBI:60240"/>
    </ligand>
</feature>
<dbReference type="Proteomes" id="UP000293162">
    <property type="component" value="Unassembled WGS sequence"/>
</dbReference>
<dbReference type="RefSeq" id="WP_130021125.1">
    <property type="nucleotide sequence ID" value="NZ_SEWF01000014.1"/>
</dbReference>
<dbReference type="PANTHER" id="PTHR37302">
    <property type="entry name" value="SLR1116 PROTEIN"/>
    <property type="match status" value="1"/>
</dbReference>
<name>A0A4Q5M0L1_9BACT</name>
<proteinExistence type="inferred from homology"/>
<accession>A0A4Q5M0L1</accession>
<comment type="similarity">
    <text evidence="1">Belongs to the DinB family.</text>
</comment>
<dbReference type="PANTHER" id="PTHR37302:SF3">
    <property type="entry name" value="DAMAGE-INDUCIBLE PROTEIN DINB"/>
    <property type="match status" value="1"/>
</dbReference>
<organism evidence="4 5">
    <name type="scientific">Emticicia agri</name>
    <dbReference type="NCBI Taxonomy" id="2492393"/>
    <lineage>
        <taxon>Bacteria</taxon>
        <taxon>Pseudomonadati</taxon>
        <taxon>Bacteroidota</taxon>
        <taxon>Cytophagia</taxon>
        <taxon>Cytophagales</taxon>
        <taxon>Leadbetterellaceae</taxon>
        <taxon>Emticicia</taxon>
    </lineage>
</organism>
<reference evidence="4 5" key="1">
    <citation type="submission" date="2019-02" db="EMBL/GenBank/DDBJ databases">
        <title>Bacterial novel species Emticicia sp. 17J42-9 isolated from soil.</title>
        <authorList>
            <person name="Jung H.-Y."/>
        </authorList>
    </citation>
    <scope>NUCLEOTIDE SEQUENCE [LARGE SCALE GENOMIC DNA]</scope>
    <source>
        <strain evidence="4 5">17J42-9</strain>
    </source>
</reference>
<dbReference type="EMBL" id="SEWF01000014">
    <property type="protein sequence ID" value="RYU95519.1"/>
    <property type="molecule type" value="Genomic_DNA"/>
</dbReference>
<evidence type="ECO:0000256" key="2">
    <source>
        <dbReference type="ARBA" id="ARBA00022723"/>
    </source>
</evidence>
<dbReference type="InterPro" id="IPR034660">
    <property type="entry name" value="DinB/YfiT-like"/>
</dbReference>
<evidence type="ECO:0000313" key="5">
    <source>
        <dbReference type="Proteomes" id="UP000293162"/>
    </source>
</evidence>
<evidence type="ECO:0000256" key="3">
    <source>
        <dbReference type="PIRSR" id="PIRSR607837-1"/>
    </source>
</evidence>
<dbReference type="SUPFAM" id="SSF109854">
    <property type="entry name" value="DinB/YfiT-like putative metalloenzymes"/>
    <property type="match status" value="1"/>
</dbReference>